<feature type="transmembrane region" description="Helical" evidence="9">
    <location>
        <begin position="237"/>
        <end position="255"/>
    </location>
</feature>
<dbReference type="GO" id="GO:0006879">
    <property type="term" value="P:intracellular iron ion homeostasis"/>
    <property type="evidence" value="ECO:0007669"/>
    <property type="project" value="TreeGrafter"/>
</dbReference>
<keyword evidence="2" id="KW-0813">Transport</keyword>
<sequence>MKVSLSLYLAFANIVSAGQGLVGFGLDPVGAYCGWACYMPVAFISLSCSSLSPETGFPVTSVSCRANDTAWLTTLAWCMHTRCTPSNMRPSDFEEAWENRATLSDIAAADPPYVPAKWTYSEALHYVLDNGPPTRELAATDLVLNFTAVISDFMWLSQWNDGMGIQREQIVGATYGIIILVIGFSIPIIMTWLGYLPFMSRLTHKLNPRLIYPSLIGRYNVQPLPHQLGNALTRGQGLAIVIFFLLNLFLTSVNYRSFQPHALRPQVPFEISSYIVYRTGIIAFALLPLLLLFSSRNNVLLWFSNWSHATYLLLHRWVARLFFLQALVHTLVALPFFYGDAKRGYWIWGSVAIVAMALLLLTSVLWVRRKAYEFFLASHIILSVITLVGCWYHVTLWVGIGTWGYETWLYAACAVWFVDRLARGARVLKNGLRRAKVVELGGEYVRVDVPGVRWGTGDPGAHMYAYFPTLGGPAAWRRQPWENHPFSIVPTAVLVGDGQKNKTGDEGAGSRSSSASTGRNVVVVVEVDVEKGDARAAGKARPRVKTAGATGSNSVDDDRDDHRLTVAAAAVGADGITLLIKKSAGITKHLCSTEGGLLTLLDGPYSNAPTTEIRRCDRLLLIGGGIGITSLLSWTVNHLNVKLCWSVKESARCLVAEVEGALGRVQETDVRVGSRLDFDDLLAREVECGWRSVGVVVSGPGGLCDDVRAAVVAAGEKGKTAFVLEVDAYTW</sequence>
<dbReference type="PANTHER" id="PTHR32361:SF9">
    <property type="entry name" value="FERRIC REDUCTASE TRANSMEMBRANE COMPONENT 3-RELATED"/>
    <property type="match status" value="1"/>
</dbReference>
<evidence type="ECO:0000256" key="4">
    <source>
        <dbReference type="ARBA" id="ARBA00022989"/>
    </source>
</evidence>
<feature type="domain" description="FAD-binding FR-type" evidence="11">
    <location>
        <begin position="414"/>
        <end position="611"/>
    </location>
</feature>
<feature type="transmembrane region" description="Helical" evidence="9">
    <location>
        <begin position="275"/>
        <end position="296"/>
    </location>
</feature>
<dbReference type="InterPro" id="IPR051410">
    <property type="entry name" value="Ferric/Cupric_Reductase"/>
</dbReference>
<keyword evidence="4 9" id="KW-1133">Transmembrane helix</keyword>
<organism evidence="12 13">
    <name type="scientific">Apodospora peruviana</name>
    <dbReference type="NCBI Taxonomy" id="516989"/>
    <lineage>
        <taxon>Eukaryota</taxon>
        <taxon>Fungi</taxon>
        <taxon>Dikarya</taxon>
        <taxon>Ascomycota</taxon>
        <taxon>Pezizomycotina</taxon>
        <taxon>Sordariomycetes</taxon>
        <taxon>Sordariomycetidae</taxon>
        <taxon>Sordariales</taxon>
        <taxon>Lasiosphaeriaceae</taxon>
        <taxon>Apodospora</taxon>
    </lineage>
</organism>
<reference evidence="12" key="2">
    <citation type="submission" date="2023-06" db="EMBL/GenBank/DDBJ databases">
        <authorList>
            <consortium name="Lawrence Berkeley National Laboratory"/>
            <person name="Haridas S."/>
            <person name="Hensen N."/>
            <person name="Bonometti L."/>
            <person name="Westerberg I."/>
            <person name="Brannstrom I.O."/>
            <person name="Guillou S."/>
            <person name="Cros-Aarteil S."/>
            <person name="Calhoun S."/>
            <person name="Kuo A."/>
            <person name="Mondo S."/>
            <person name="Pangilinan J."/>
            <person name="Riley R."/>
            <person name="Labutti K."/>
            <person name="Andreopoulos B."/>
            <person name="Lipzen A."/>
            <person name="Chen C."/>
            <person name="Yanf M."/>
            <person name="Daum C."/>
            <person name="Ng V."/>
            <person name="Clum A."/>
            <person name="Steindorff A."/>
            <person name="Ohm R."/>
            <person name="Martin F."/>
            <person name="Silar P."/>
            <person name="Natvig D."/>
            <person name="Lalanne C."/>
            <person name="Gautier V."/>
            <person name="Ament-Velasquez S.L."/>
            <person name="Kruys A."/>
            <person name="Hutchinson M.I."/>
            <person name="Powell A.J."/>
            <person name="Barry K."/>
            <person name="Miller A.N."/>
            <person name="Grigoriev I.V."/>
            <person name="Debuchy R."/>
            <person name="Gladieux P."/>
            <person name="Thoren M.H."/>
            <person name="Johannesson H."/>
        </authorList>
    </citation>
    <scope>NUCLEOTIDE SEQUENCE</scope>
    <source>
        <strain evidence="12">CBS 118394</strain>
    </source>
</reference>
<dbReference type="Pfam" id="PF01794">
    <property type="entry name" value="Ferric_reduct"/>
    <property type="match status" value="1"/>
</dbReference>
<keyword evidence="3 9" id="KW-0812">Transmembrane</keyword>
<feature type="signal peptide" evidence="10">
    <location>
        <begin position="1"/>
        <end position="20"/>
    </location>
</feature>
<dbReference type="PANTHER" id="PTHR32361">
    <property type="entry name" value="FERRIC/CUPRIC REDUCTASE TRANSMEMBRANE COMPONENT"/>
    <property type="match status" value="1"/>
</dbReference>
<evidence type="ECO:0000313" key="12">
    <source>
        <dbReference type="EMBL" id="KAK3312114.1"/>
    </source>
</evidence>
<dbReference type="GO" id="GO:0015677">
    <property type="term" value="P:copper ion import"/>
    <property type="evidence" value="ECO:0007669"/>
    <property type="project" value="TreeGrafter"/>
</dbReference>
<evidence type="ECO:0000256" key="9">
    <source>
        <dbReference type="SAM" id="Phobius"/>
    </source>
</evidence>
<evidence type="ECO:0000313" key="13">
    <source>
        <dbReference type="Proteomes" id="UP001283341"/>
    </source>
</evidence>
<dbReference type="InterPro" id="IPR013130">
    <property type="entry name" value="Fe3_Rdtase_TM_dom"/>
</dbReference>
<reference evidence="12" key="1">
    <citation type="journal article" date="2023" name="Mol. Phylogenet. Evol.">
        <title>Genome-scale phylogeny and comparative genomics of the fungal order Sordariales.</title>
        <authorList>
            <person name="Hensen N."/>
            <person name="Bonometti L."/>
            <person name="Westerberg I."/>
            <person name="Brannstrom I.O."/>
            <person name="Guillou S."/>
            <person name="Cros-Aarteil S."/>
            <person name="Calhoun S."/>
            <person name="Haridas S."/>
            <person name="Kuo A."/>
            <person name="Mondo S."/>
            <person name="Pangilinan J."/>
            <person name="Riley R."/>
            <person name="LaButti K."/>
            <person name="Andreopoulos B."/>
            <person name="Lipzen A."/>
            <person name="Chen C."/>
            <person name="Yan M."/>
            <person name="Daum C."/>
            <person name="Ng V."/>
            <person name="Clum A."/>
            <person name="Steindorff A."/>
            <person name="Ohm R.A."/>
            <person name="Martin F."/>
            <person name="Silar P."/>
            <person name="Natvig D.O."/>
            <person name="Lalanne C."/>
            <person name="Gautier V."/>
            <person name="Ament-Velasquez S.L."/>
            <person name="Kruys A."/>
            <person name="Hutchinson M.I."/>
            <person name="Powell A.J."/>
            <person name="Barry K."/>
            <person name="Miller A.N."/>
            <person name="Grigoriev I.V."/>
            <person name="Debuchy R."/>
            <person name="Gladieux P."/>
            <person name="Hiltunen Thoren M."/>
            <person name="Johannesson H."/>
        </authorList>
    </citation>
    <scope>NUCLEOTIDE SEQUENCE</scope>
    <source>
        <strain evidence="12">CBS 118394</strain>
    </source>
</reference>
<evidence type="ECO:0000256" key="10">
    <source>
        <dbReference type="SAM" id="SignalP"/>
    </source>
</evidence>
<name>A0AAE0HSK8_9PEZI</name>
<feature type="transmembrane region" description="Helical" evidence="9">
    <location>
        <begin position="374"/>
        <end position="394"/>
    </location>
</feature>
<dbReference type="GO" id="GO:0006826">
    <property type="term" value="P:iron ion transport"/>
    <property type="evidence" value="ECO:0007669"/>
    <property type="project" value="TreeGrafter"/>
</dbReference>
<dbReference type="Proteomes" id="UP001283341">
    <property type="component" value="Unassembled WGS sequence"/>
</dbReference>
<dbReference type="SUPFAM" id="SSF52343">
    <property type="entry name" value="Ferredoxin reductase-like, C-terminal NADP-linked domain"/>
    <property type="match status" value="1"/>
</dbReference>
<dbReference type="SFLD" id="SFLDS00052">
    <property type="entry name" value="Ferric_Reductase_Domain"/>
    <property type="match status" value="1"/>
</dbReference>
<dbReference type="AlphaFoldDB" id="A0AAE0HSK8"/>
<dbReference type="EMBL" id="JAUEDM010000009">
    <property type="protein sequence ID" value="KAK3312114.1"/>
    <property type="molecule type" value="Genomic_DNA"/>
</dbReference>
<keyword evidence="10" id="KW-0732">Signal</keyword>
<dbReference type="GO" id="GO:0000293">
    <property type="term" value="F:ferric-chelate reductase activity"/>
    <property type="evidence" value="ECO:0007669"/>
    <property type="project" value="TreeGrafter"/>
</dbReference>
<feature type="transmembrane region" description="Helical" evidence="9">
    <location>
        <begin position="175"/>
        <end position="196"/>
    </location>
</feature>
<dbReference type="PROSITE" id="PS51384">
    <property type="entry name" value="FAD_FR"/>
    <property type="match status" value="1"/>
</dbReference>
<keyword evidence="7" id="KW-0325">Glycoprotein</keyword>
<evidence type="ECO:0000256" key="7">
    <source>
        <dbReference type="ARBA" id="ARBA00023180"/>
    </source>
</evidence>
<comment type="subcellular location">
    <subcellularLocation>
        <location evidence="1">Membrane</location>
        <topology evidence="1">Multi-pass membrane protein</topology>
    </subcellularLocation>
</comment>
<accession>A0AAE0HSK8</accession>
<comment type="caution">
    <text evidence="12">The sequence shown here is derived from an EMBL/GenBank/DDBJ whole genome shotgun (WGS) entry which is preliminary data.</text>
</comment>
<evidence type="ECO:0000256" key="5">
    <source>
        <dbReference type="ARBA" id="ARBA00023065"/>
    </source>
</evidence>
<dbReference type="Gene3D" id="3.40.50.80">
    <property type="entry name" value="Nucleotide-binding domain of ferredoxin-NADP reductase (FNR) module"/>
    <property type="match status" value="1"/>
</dbReference>
<evidence type="ECO:0000256" key="6">
    <source>
        <dbReference type="ARBA" id="ARBA00023136"/>
    </source>
</evidence>
<feature type="chain" id="PRO_5042198753" evidence="10">
    <location>
        <begin position="21"/>
        <end position="731"/>
    </location>
</feature>
<evidence type="ECO:0000256" key="3">
    <source>
        <dbReference type="ARBA" id="ARBA00022692"/>
    </source>
</evidence>
<keyword evidence="6 9" id="KW-0472">Membrane</keyword>
<evidence type="ECO:0000256" key="8">
    <source>
        <dbReference type="SAM" id="MobiDB-lite"/>
    </source>
</evidence>
<proteinExistence type="predicted"/>
<dbReference type="GO" id="GO:0005886">
    <property type="term" value="C:plasma membrane"/>
    <property type="evidence" value="ECO:0007669"/>
    <property type="project" value="TreeGrafter"/>
</dbReference>
<protein>
    <submittedName>
        <fullName evidence="12">Ferric reductase like transmembrane component-domain-containing protein</fullName>
    </submittedName>
</protein>
<dbReference type="InterPro" id="IPR017927">
    <property type="entry name" value="FAD-bd_FR_type"/>
</dbReference>
<evidence type="ECO:0000259" key="11">
    <source>
        <dbReference type="PROSITE" id="PS51384"/>
    </source>
</evidence>
<evidence type="ECO:0000256" key="2">
    <source>
        <dbReference type="ARBA" id="ARBA00022448"/>
    </source>
</evidence>
<feature type="transmembrane region" description="Helical" evidence="9">
    <location>
        <begin position="317"/>
        <end position="339"/>
    </location>
</feature>
<evidence type="ECO:0000256" key="1">
    <source>
        <dbReference type="ARBA" id="ARBA00004141"/>
    </source>
</evidence>
<dbReference type="InterPro" id="IPR039261">
    <property type="entry name" value="FNR_nucleotide-bd"/>
</dbReference>
<keyword evidence="5" id="KW-0406">Ion transport</keyword>
<keyword evidence="13" id="KW-1185">Reference proteome</keyword>
<feature type="region of interest" description="Disordered" evidence="8">
    <location>
        <begin position="536"/>
        <end position="558"/>
    </location>
</feature>
<gene>
    <name evidence="12" type="ORF">B0H66DRAFT_632563</name>
</gene>
<feature type="transmembrane region" description="Helical" evidence="9">
    <location>
        <begin position="345"/>
        <end position="367"/>
    </location>
</feature>